<gene>
    <name evidence="2" type="ORF">AB6T85_21500</name>
</gene>
<dbReference type="Proteomes" id="UP001565243">
    <property type="component" value="Unassembled WGS sequence"/>
</dbReference>
<protein>
    <recommendedName>
        <fullName evidence="4">Ribosome alternative rescue factor ArfA</fullName>
    </recommendedName>
</protein>
<sequence length="58" mass="6494">MSHYNTRIANGGALYQRKKRIEPQSEDNGVAYDPMKSLKSTRELRARSGGWGGNVQGR</sequence>
<accession>A0ABV4EDH7</accession>
<dbReference type="RefSeq" id="WP_369896622.1">
    <property type="nucleotide sequence ID" value="NZ_JBGFFX010000017.1"/>
</dbReference>
<feature type="region of interest" description="Disordered" evidence="1">
    <location>
        <begin position="1"/>
        <end position="33"/>
    </location>
</feature>
<dbReference type="EMBL" id="JBGFFX010000017">
    <property type="protein sequence ID" value="MEY8772991.1"/>
    <property type="molecule type" value="Genomic_DNA"/>
</dbReference>
<organism evidence="2 3">
    <name type="scientific">Erwinia aeris</name>
    <dbReference type="NCBI Taxonomy" id="3239803"/>
    <lineage>
        <taxon>Bacteria</taxon>
        <taxon>Pseudomonadati</taxon>
        <taxon>Pseudomonadota</taxon>
        <taxon>Gammaproteobacteria</taxon>
        <taxon>Enterobacterales</taxon>
        <taxon>Erwiniaceae</taxon>
        <taxon>Erwinia</taxon>
    </lineage>
</organism>
<evidence type="ECO:0008006" key="4">
    <source>
        <dbReference type="Google" id="ProtNLM"/>
    </source>
</evidence>
<proteinExistence type="predicted"/>
<evidence type="ECO:0000256" key="1">
    <source>
        <dbReference type="SAM" id="MobiDB-lite"/>
    </source>
</evidence>
<keyword evidence="3" id="KW-1185">Reference proteome</keyword>
<evidence type="ECO:0000313" key="2">
    <source>
        <dbReference type="EMBL" id="MEY8772991.1"/>
    </source>
</evidence>
<comment type="caution">
    <text evidence="2">The sequence shown here is derived from an EMBL/GenBank/DDBJ whole genome shotgun (WGS) entry which is preliminary data.</text>
</comment>
<reference evidence="2 3" key="1">
    <citation type="submission" date="2024-07" db="EMBL/GenBank/DDBJ databases">
        <authorList>
            <person name="Hebao G."/>
        </authorList>
    </citation>
    <scope>NUCLEOTIDE SEQUENCE [LARGE SCALE GENOMIC DNA]</scope>
    <source>
        <strain evidence="2 3">ACCC 02193</strain>
    </source>
</reference>
<name>A0ABV4EDH7_9GAMM</name>
<evidence type="ECO:0000313" key="3">
    <source>
        <dbReference type="Proteomes" id="UP001565243"/>
    </source>
</evidence>